<name>A0A1H2G229_9PSED</name>
<reference evidence="3" key="1">
    <citation type="submission" date="2016-10" db="EMBL/GenBank/DDBJ databases">
        <authorList>
            <person name="Varghese N."/>
            <person name="Submissions S."/>
        </authorList>
    </citation>
    <scope>NUCLEOTIDE SEQUENCE [LARGE SCALE GENOMIC DNA]</scope>
    <source>
        <strain evidence="3">DSM 17875</strain>
    </source>
</reference>
<accession>A0A1H2G229</accession>
<feature type="region of interest" description="Disordered" evidence="1">
    <location>
        <begin position="203"/>
        <end position="222"/>
    </location>
</feature>
<sequence length="383" mass="42406">MGKPTKTAELIRKRIQEIPPGEPFTPDEFLSLGTRAAVDQTLSRLIQTQQIMRVARGIYCLPVDGRIGRYGSSEKKVVDLIAKGETLQVHGARAANIMGLSTQVPMSSIYLTSGRSRTLLIRNKTVEFRHASSRKLLLAGRRAGVALTAMWYLGKAEVTPRLVGKIRRKLGAEEFEALKSVINDMPAWMRAAMLVDEQIHKNEQRRKLRESGSESGSTVAPIPPTSLSPLVYIGGLAALNLPSPTGTGDWHLEETFFSQKPPASRSFLFGVGCETDTTSFFEEEGICDDFYDCTEILDKLCIPHEGAVAYAATHARAVADLILGAVLRGESPDYVVLDDWMPGTWDKECVYFLLEEARPLLTGAQKEKLWAWECKNPFDYGNV</sequence>
<evidence type="ECO:0008006" key="4">
    <source>
        <dbReference type="Google" id="ProtNLM"/>
    </source>
</evidence>
<keyword evidence="3" id="KW-1185">Reference proteome</keyword>
<proteinExistence type="predicted"/>
<evidence type="ECO:0000256" key="1">
    <source>
        <dbReference type="SAM" id="MobiDB-lite"/>
    </source>
</evidence>
<evidence type="ECO:0000313" key="3">
    <source>
        <dbReference type="Proteomes" id="UP000243232"/>
    </source>
</evidence>
<dbReference type="AlphaFoldDB" id="A0A1H2G229"/>
<evidence type="ECO:0000313" key="2">
    <source>
        <dbReference type="EMBL" id="SDU13654.1"/>
    </source>
</evidence>
<protein>
    <recommendedName>
        <fullName evidence="4">Transcriptional regulator, AbiEi antitoxin, Type IV TA system</fullName>
    </recommendedName>
</protein>
<dbReference type="InterPro" id="IPR045738">
    <property type="entry name" value="DUF6088"/>
</dbReference>
<dbReference type="Pfam" id="PF19570">
    <property type="entry name" value="DUF6088"/>
    <property type="match status" value="1"/>
</dbReference>
<dbReference type="Proteomes" id="UP000243232">
    <property type="component" value="Chromosome I"/>
</dbReference>
<gene>
    <name evidence="2" type="ORF">SAMN05216296_1981</name>
</gene>
<organism evidence="2 3">
    <name type="scientific">Pseudomonas pohangensis</name>
    <dbReference type="NCBI Taxonomy" id="364197"/>
    <lineage>
        <taxon>Bacteria</taxon>
        <taxon>Pseudomonadati</taxon>
        <taxon>Pseudomonadota</taxon>
        <taxon>Gammaproteobacteria</taxon>
        <taxon>Pseudomonadales</taxon>
        <taxon>Pseudomonadaceae</taxon>
        <taxon>Pseudomonas</taxon>
    </lineage>
</organism>
<dbReference type="EMBL" id="LT629785">
    <property type="protein sequence ID" value="SDU13654.1"/>
    <property type="molecule type" value="Genomic_DNA"/>
</dbReference>